<dbReference type="InterPro" id="IPR020277">
    <property type="entry name" value="DUF2624"/>
</dbReference>
<dbReference type="EMBL" id="RHIB01000001">
    <property type="protein sequence ID" value="RNA68892.1"/>
    <property type="molecule type" value="Genomic_DNA"/>
</dbReference>
<dbReference type="Pfam" id="PF11116">
    <property type="entry name" value="DUF2624"/>
    <property type="match status" value="1"/>
</dbReference>
<dbReference type="AlphaFoldDB" id="A0A3M7TV64"/>
<dbReference type="OrthoDB" id="2969753at2"/>
<organism evidence="1 2">
    <name type="scientific">Alteribacter keqinensis</name>
    <dbReference type="NCBI Taxonomy" id="2483800"/>
    <lineage>
        <taxon>Bacteria</taxon>
        <taxon>Bacillati</taxon>
        <taxon>Bacillota</taxon>
        <taxon>Bacilli</taxon>
        <taxon>Bacillales</taxon>
        <taxon>Bacillaceae</taxon>
        <taxon>Alteribacter</taxon>
    </lineage>
</organism>
<name>A0A3M7TV64_9BACI</name>
<proteinExistence type="predicted"/>
<sequence>MNPFIQQLVNQKINQLDVKELMRLSKQYKIPLTVRQAKQIIAILKKQPVDVGNTKHMITLQNELKSLDPSLYKKAEKLLEPYKDYINWP</sequence>
<dbReference type="RefSeq" id="WP_122896414.1">
    <property type="nucleotide sequence ID" value="NZ_RHIB01000001.1"/>
</dbReference>
<keyword evidence="2" id="KW-1185">Reference proteome</keyword>
<gene>
    <name evidence="1" type="ORF">EBO34_02700</name>
</gene>
<reference evidence="1 2" key="1">
    <citation type="submission" date="2018-10" db="EMBL/GenBank/DDBJ databases">
        <title>Bacillus Keqinensis sp. nov., a moderately halophilic bacterium isolated from a saline-alkaline lake.</title>
        <authorList>
            <person name="Wang H."/>
        </authorList>
    </citation>
    <scope>NUCLEOTIDE SEQUENCE [LARGE SCALE GENOMIC DNA]</scope>
    <source>
        <strain evidence="1 2">KQ-3</strain>
    </source>
</reference>
<comment type="caution">
    <text evidence="1">The sequence shown here is derived from an EMBL/GenBank/DDBJ whole genome shotgun (WGS) entry which is preliminary data.</text>
</comment>
<dbReference type="Proteomes" id="UP000278746">
    <property type="component" value="Unassembled WGS sequence"/>
</dbReference>
<protein>
    <submittedName>
        <fullName evidence="1">DUF2624 domain-containing protein</fullName>
    </submittedName>
</protein>
<evidence type="ECO:0000313" key="2">
    <source>
        <dbReference type="Proteomes" id="UP000278746"/>
    </source>
</evidence>
<evidence type="ECO:0000313" key="1">
    <source>
        <dbReference type="EMBL" id="RNA68892.1"/>
    </source>
</evidence>
<accession>A0A3M7TV64</accession>